<proteinExistence type="predicted"/>
<reference evidence="1" key="1">
    <citation type="submission" date="2018-05" db="EMBL/GenBank/DDBJ databases">
        <authorList>
            <person name="Lanie J.A."/>
            <person name="Ng W.-L."/>
            <person name="Kazmierczak K.M."/>
            <person name="Andrzejewski T.M."/>
            <person name="Davidsen T.M."/>
            <person name="Wayne K.J."/>
            <person name="Tettelin H."/>
            <person name="Glass J.I."/>
            <person name="Rusch D."/>
            <person name="Podicherti R."/>
            <person name="Tsui H.-C.T."/>
            <person name="Winkler M.E."/>
        </authorList>
    </citation>
    <scope>NUCLEOTIDE SEQUENCE</scope>
</reference>
<dbReference type="AlphaFoldDB" id="A0A382BIJ8"/>
<organism evidence="1">
    <name type="scientific">marine metagenome</name>
    <dbReference type="NCBI Taxonomy" id="408172"/>
    <lineage>
        <taxon>unclassified sequences</taxon>
        <taxon>metagenomes</taxon>
        <taxon>ecological metagenomes</taxon>
    </lineage>
</organism>
<dbReference type="EMBL" id="UINC01029993">
    <property type="protein sequence ID" value="SVB13666.1"/>
    <property type="molecule type" value="Genomic_DNA"/>
</dbReference>
<evidence type="ECO:0000313" key="1">
    <source>
        <dbReference type="EMBL" id="SVB13666.1"/>
    </source>
</evidence>
<accession>A0A382BIJ8</accession>
<protein>
    <submittedName>
        <fullName evidence="1">Uncharacterized protein</fullName>
    </submittedName>
</protein>
<gene>
    <name evidence="1" type="ORF">METZ01_LOCUS166520</name>
</gene>
<name>A0A382BIJ8_9ZZZZ</name>
<sequence>MGMQEFRVPQIRCSMHLVYFSSFRGQRIPKRAFNLLPLCVPQIRCVWQGLTA</sequence>